<proteinExistence type="inferred from homology"/>
<dbReference type="Proteomes" id="UP000243723">
    <property type="component" value="Unassembled WGS sequence"/>
</dbReference>
<keyword evidence="14" id="KW-1185">Reference proteome</keyword>
<keyword evidence="6 8" id="KW-0539">Nucleus</keyword>
<gene>
    <name evidence="13" type="ORF">B9Z65_2326</name>
</gene>
<evidence type="ECO:0000256" key="3">
    <source>
        <dbReference type="ARBA" id="ARBA00011206"/>
    </source>
</evidence>
<sequence>MAKVNLNELCLLLVEEFYGDLSAHVFKTLASWGRITLRNLIAVADIPAKHVLHGLTVLIQQHLVFHHTPPVSPSYYEVDWDGAYNLVRSGKIVSLVEARLGPKPAQALSSLLQLGHARVSDMEEAFKYDKVSVVPRPATNGVNAAATAPTDTAADKSVDQLTSTEDKIVDRTELHQALWQLLEAGFVSKVHSRTYHPAADRQNELEEDVRENQFQGGKTTGPKARVRFLNAVMLRKRQWREEEANISDTIERGAKRVKLNGDMPNGNNRHEYAQDMVTLQGGLVLRVNFEKCLVAMRSERLVTHAQRYLGENTSRVYEALLHVLEKQVTTCKPRDELVSEDKDGDTTEEREAFTTTTRHVLDYLESSPDGLESIDLTLGGVRPNGTHDHKPNSKNKFGDCDSTNSIKARNDLLGQIEVHLKLLAEHQYGYAAKISDRGHSEYEVPFHELRVTLKNAEIESIVAFRFGTVASRIVRILKARGKLDEKQVCNFALLKLKDIRALLDEMHAAGYVETQEIPKDNTRQPGRSLYLWYFDQERVEKLVLQRSYKAMSRCLQRIKVQKEYVKGSIEKAERTDVVGNEDKYLTNADKMLLRTWREQEEKLLCQVARMDEGVAVIRDY</sequence>
<evidence type="ECO:0000256" key="8">
    <source>
        <dbReference type="RuleBase" id="RU367076"/>
    </source>
</evidence>
<evidence type="ECO:0000256" key="1">
    <source>
        <dbReference type="ARBA" id="ARBA00004123"/>
    </source>
</evidence>
<evidence type="ECO:0000256" key="5">
    <source>
        <dbReference type="ARBA" id="ARBA00023163"/>
    </source>
</evidence>
<feature type="domain" description="RNA polymerase III Rpc82 C -terminal" evidence="10">
    <location>
        <begin position="177"/>
        <end position="450"/>
    </location>
</feature>
<comment type="similarity">
    <text evidence="2 8">Belongs to the RNA polymerase beta chain family.</text>
</comment>
<reference evidence="13 14" key="1">
    <citation type="submission" date="2017-05" db="EMBL/GenBank/DDBJ databases">
        <title>Draft genome sequence of Elsinoe australis.</title>
        <authorList>
            <person name="Cheng Q."/>
        </authorList>
    </citation>
    <scope>NUCLEOTIDE SEQUENCE [LARGE SCALE GENOMIC DNA]</scope>
    <source>
        <strain evidence="13 14">NL1</strain>
    </source>
</reference>
<dbReference type="InterPro" id="IPR036388">
    <property type="entry name" value="WH-like_DNA-bd_sf"/>
</dbReference>
<dbReference type="InterPro" id="IPR008806">
    <property type="entry name" value="RNA_pol_III_Rpc82_C"/>
</dbReference>
<dbReference type="PANTHER" id="PTHR12949:SF0">
    <property type="entry name" value="DNA-DIRECTED RNA POLYMERASE III SUBUNIT RPC3"/>
    <property type="match status" value="1"/>
</dbReference>
<dbReference type="GO" id="GO:0005666">
    <property type="term" value="C:RNA polymerase III complex"/>
    <property type="evidence" value="ECO:0007669"/>
    <property type="project" value="UniProtKB-UniRule"/>
</dbReference>
<evidence type="ECO:0000313" key="13">
    <source>
        <dbReference type="EMBL" id="PSK45186.1"/>
    </source>
</evidence>
<dbReference type="Pfam" id="PF05645">
    <property type="entry name" value="RNA_pol_Rpc82"/>
    <property type="match status" value="1"/>
</dbReference>
<dbReference type="AlphaFoldDB" id="A0A2P7ZAD8"/>
<evidence type="ECO:0000256" key="7">
    <source>
        <dbReference type="ARBA" id="ARBA00025127"/>
    </source>
</evidence>
<dbReference type="GO" id="GO:0003697">
    <property type="term" value="F:single-stranded DNA binding"/>
    <property type="evidence" value="ECO:0007669"/>
    <property type="project" value="UniProtKB-UniRule"/>
</dbReference>
<dbReference type="Pfam" id="PF08221">
    <property type="entry name" value="HTH_9"/>
    <property type="match status" value="1"/>
</dbReference>
<comment type="subunit">
    <text evidence="3 8">Component of the RNA polymerase III (Pol III) complex consisting of 17 subunits.</text>
</comment>
<dbReference type="InterPro" id="IPR013197">
    <property type="entry name" value="RNA_pol_III_RPC82-rel_HTH"/>
</dbReference>
<organism evidence="13 14">
    <name type="scientific">Elsinoe australis</name>
    <dbReference type="NCBI Taxonomy" id="40998"/>
    <lineage>
        <taxon>Eukaryota</taxon>
        <taxon>Fungi</taxon>
        <taxon>Dikarya</taxon>
        <taxon>Ascomycota</taxon>
        <taxon>Pezizomycotina</taxon>
        <taxon>Dothideomycetes</taxon>
        <taxon>Dothideomycetidae</taxon>
        <taxon>Myriangiales</taxon>
        <taxon>Elsinoaceae</taxon>
        <taxon>Elsinoe</taxon>
    </lineage>
</organism>
<dbReference type="PANTHER" id="PTHR12949">
    <property type="entry name" value="RNA POLYMERASE III DNA DIRECTED -RELATED"/>
    <property type="match status" value="1"/>
</dbReference>
<keyword evidence="4 8" id="KW-0240">DNA-directed RNA polymerase</keyword>
<feature type="domain" description="RNA polymerase III subunit RPC82-related helix-turn-helix" evidence="11">
    <location>
        <begin position="8"/>
        <end position="67"/>
    </location>
</feature>
<comment type="function">
    <text evidence="7 8">DNA-dependent RNA polymerase catalyzes the transcription of DNA into RNA using the four ribonucleoside triphosphates as substrates. Specific core component of RNA polymerase III which synthesizes small RNAs, such as 5S rRNA and tRNAs.</text>
</comment>
<evidence type="ECO:0000313" key="14">
    <source>
        <dbReference type="Proteomes" id="UP000243723"/>
    </source>
</evidence>
<comment type="caution">
    <text evidence="13">The sequence shown here is derived from an EMBL/GenBank/DDBJ whole genome shotgun (WGS) entry which is preliminary data.</text>
</comment>
<evidence type="ECO:0000259" key="11">
    <source>
        <dbReference type="Pfam" id="PF08221"/>
    </source>
</evidence>
<dbReference type="GO" id="GO:0006351">
    <property type="term" value="P:DNA-templated transcription"/>
    <property type="evidence" value="ECO:0007669"/>
    <property type="project" value="InterPro"/>
</dbReference>
<dbReference type="OrthoDB" id="272392at2759"/>
<evidence type="ECO:0000259" key="12">
    <source>
        <dbReference type="Pfam" id="PF22536"/>
    </source>
</evidence>
<accession>A0A2P7ZAD8</accession>
<dbReference type="STRING" id="40998.A0A2P7ZAD8"/>
<dbReference type="Gene3D" id="1.10.10.10">
    <property type="entry name" value="Winged helix-like DNA-binding domain superfamily/Winged helix DNA-binding domain"/>
    <property type="match status" value="2"/>
</dbReference>
<dbReference type="InterPro" id="IPR039748">
    <property type="entry name" value="RPC3"/>
</dbReference>
<evidence type="ECO:0000256" key="9">
    <source>
        <dbReference type="SAM" id="MobiDB-lite"/>
    </source>
</evidence>
<feature type="domain" description="DNA-directed RNA polymerase III subunit RPC3 winged-helix" evidence="12">
    <location>
        <begin position="458"/>
        <end position="533"/>
    </location>
</feature>
<name>A0A2P7ZAD8_9PEZI</name>
<dbReference type="InterPro" id="IPR055207">
    <property type="entry name" value="POLR3C_WHD"/>
</dbReference>
<feature type="region of interest" description="Disordered" evidence="9">
    <location>
        <begin position="199"/>
        <end position="221"/>
    </location>
</feature>
<evidence type="ECO:0000256" key="4">
    <source>
        <dbReference type="ARBA" id="ARBA00022478"/>
    </source>
</evidence>
<dbReference type="Pfam" id="PF22536">
    <property type="entry name" value="WHD_POLR3C"/>
    <property type="match status" value="1"/>
</dbReference>
<evidence type="ECO:0000256" key="6">
    <source>
        <dbReference type="ARBA" id="ARBA00023242"/>
    </source>
</evidence>
<protein>
    <recommendedName>
        <fullName evidence="8">DNA-directed RNA polymerase III subunit RPC3</fullName>
        <shortName evidence="8">RNA polymerase III subunit C3</shortName>
    </recommendedName>
</protein>
<keyword evidence="5 8" id="KW-0804">Transcription</keyword>
<comment type="subcellular location">
    <subcellularLocation>
        <location evidence="1 8">Nucleus</location>
    </subcellularLocation>
</comment>
<evidence type="ECO:0000259" key="10">
    <source>
        <dbReference type="Pfam" id="PF05645"/>
    </source>
</evidence>
<evidence type="ECO:0000256" key="2">
    <source>
        <dbReference type="ARBA" id="ARBA00006835"/>
    </source>
</evidence>
<dbReference type="EMBL" id="NHZQ01000251">
    <property type="protein sequence ID" value="PSK45186.1"/>
    <property type="molecule type" value="Genomic_DNA"/>
</dbReference>